<dbReference type="PANTHER" id="PTHR23512">
    <property type="entry name" value="MAJOR FACILITATOR SUPERFAMILY DOMAIN-CONTAINING PROTEIN 1"/>
    <property type="match status" value="1"/>
</dbReference>
<keyword evidence="6 8" id="KW-0472">Membrane</keyword>
<dbReference type="Proteomes" id="UP000008983">
    <property type="component" value="Unassembled WGS sequence"/>
</dbReference>
<comment type="similarity">
    <text evidence="2">Belongs to the major facilitator superfamily.</text>
</comment>
<dbReference type="InParanoid" id="G0R1P3"/>
<dbReference type="PANTHER" id="PTHR23512:SF3">
    <property type="entry name" value="MAJOR FACILITATOR SUPERFAMILY DOMAIN-CONTAINING PROTEIN 1"/>
    <property type="match status" value="1"/>
</dbReference>
<evidence type="ECO:0000256" key="8">
    <source>
        <dbReference type="SAM" id="Phobius"/>
    </source>
</evidence>
<keyword evidence="5 8" id="KW-1133">Transmembrane helix</keyword>
<dbReference type="AlphaFoldDB" id="G0R1P3"/>
<dbReference type="GO" id="GO:0005765">
    <property type="term" value="C:lysosomal membrane"/>
    <property type="evidence" value="ECO:0007669"/>
    <property type="project" value="UniProtKB-SubCell"/>
</dbReference>
<gene>
    <name evidence="9" type="ORF">IMG5_171820</name>
</gene>
<keyword evidence="7" id="KW-0458">Lysosome</keyword>
<evidence type="ECO:0000256" key="2">
    <source>
        <dbReference type="ARBA" id="ARBA00008335"/>
    </source>
</evidence>
<evidence type="ECO:0000256" key="4">
    <source>
        <dbReference type="ARBA" id="ARBA00022692"/>
    </source>
</evidence>
<feature type="transmembrane region" description="Helical" evidence="8">
    <location>
        <begin position="17"/>
        <end position="35"/>
    </location>
</feature>
<accession>G0R1P3</accession>
<feature type="non-terminal residue" evidence="9">
    <location>
        <position position="149"/>
    </location>
</feature>
<dbReference type="RefSeq" id="XP_004029856.1">
    <property type="nucleotide sequence ID" value="XM_004029808.1"/>
</dbReference>
<keyword evidence="10" id="KW-1185">Reference proteome</keyword>
<evidence type="ECO:0000256" key="1">
    <source>
        <dbReference type="ARBA" id="ARBA00004155"/>
    </source>
</evidence>
<dbReference type="SUPFAM" id="SSF103473">
    <property type="entry name" value="MFS general substrate transporter"/>
    <property type="match status" value="1"/>
</dbReference>
<name>G0R1P3_ICHMU</name>
<dbReference type="InterPro" id="IPR036259">
    <property type="entry name" value="MFS_trans_sf"/>
</dbReference>
<feature type="transmembrane region" description="Helical" evidence="8">
    <location>
        <begin position="126"/>
        <end position="146"/>
    </location>
</feature>
<comment type="subcellular location">
    <subcellularLocation>
        <location evidence="1">Lysosome membrane</location>
        <topology evidence="1">Multi-pass membrane protein</topology>
    </subcellularLocation>
</comment>
<dbReference type="OrthoDB" id="424834at2759"/>
<evidence type="ECO:0008006" key="11">
    <source>
        <dbReference type="Google" id="ProtNLM"/>
    </source>
</evidence>
<protein>
    <recommendedName>
        <fullName evidence="11">Major facilitator superfamily protein</fullName>
    </recommendedName>
</protein>
<keyword evidence="3" id="KW-0813">Transport</keyword>
<dbReference type="EMBL" id="GL984225">
    <property type="protein sequence ID" value="EGR28620.1"/>
    <property type="molecule type" value="Genomic_DNA"/>
</dbReference>
<dbReference type="InterPro" id="IPR052187">
    <property type="entry name" value="MFSD1"/>
</dbReference>
<evidence type="ECO:0000256" key="7">
    <source>
        <dbReference type="ARBA" id="ARBA00023228"/>
    </source>
</evidence>
<evidence type="ECO:0000313" key="10">
    <source>
        <dbReference type="Proteomes" id="UP000008983"/>
    </source>
</evidence>
<organism evidence="9 10">
    <name type="scientific">Ichthyophthirius multifiliis</name>
    <name type="common">White spot disease agent</name>
    <name type="synonym">Ich</name>
    <dbReference type="NCBI Taxonomy" id="5932"/>
    <lineage>
        <taxon>Eukaryota</taxon>
        <taxon>Sar</taxon>
        <taxon>Alveolata</taxon>
        <taxon>Ciliophora</taxon>
        <taxon>Intramacronucleata</taxon>
        <taxon>Oligohymenophorea</taxon>
        <taxon>Hymenostomatida</taxon>
        <taxon>Ophryoglenina</taxon>
        <taxon>Ichthyophthirius</taxon>
    </lineage>
</organism>
<feature type="transmembrane region" description="Helical" evidence="8">
    <location>
        <begin position="42"/>
        <end position="65"/>
    </location>
</feature>
<evidence type="ECO:0000256" key="5">
    <source>
        <dbReference type="ARBA" id="ARBA00022989"/>
    </source>
</evidence>
<evidence type="ECO:0000256" key="3">
    <source>
        <dbReference type="ARBA" id="ARBA00022448"/>
    </source>
</evidence>
<sequence length="149" mass="17069">MNVPPLALLAGYLVDKLGVYKVMIFCSICLLSGWFPKYQLSFSMGFIIAVGRVAMFVSTFVYPHVYDRNGLIWEAALIGIYVSIFSFFSVLLLNFVDRICVGENEKQNCENNENVHLGDIKKFIPIYWLIIITICFTFMILEPFMANIQ</sequence>
<feature type="transmembrane region" description="Helical" evidence="8">
    <location>
        <begin position="71"/>
        <end position="96"/>
    </location>
</feature>
<proteinExistence type="inferred from homology"/>
<keyword evidence="4 8" id="KW-0812">Transmembrane</keyword>
<reference evidence="9 10" key="1">
    <citation type="submission" date="2011-07" db="EMBL/GenBank/DDBJ databases">
        <authorList>
            <person name="Coyne R."/>
            <person name="Brami D."/>
            <person name="Johnson J."/>
            <person name="Hostetler J."/>
            <person name="Hannick L."/>
            <person name="Clark T."/>
            <person name="Cassidy-Hanley D."/>
            <person name="Inman J."/>
        </authorList>
    </citation>
    <scope>NUCLEOTIDE SEQUENCE [LARGE SCALE GENOMIC DNA]</scope>
    <source>
        <strain evidence="9 10">G5</strain>
    </source>
</reference>
<evidence type="ECO:0000313" key="9">
    <source>
        <dbReference type="EMBL" id="EGR28620.1"/>
    </source>
</evidence>
<evidence type="ECO:0000256" key="6">
    <source>
        <dbReference type="ARBA" id="ARBA00023136"/>
    </source>
</evidence>
<dbReference type="GeneID" id="14904700"/>